<evidence type="ECO:0000259" key="2">
    <source>
        <dbReference type="Pfam" id="PF01757"/>
    </source>
</evidence>
<organism evidence="3 4">
    <name type="scientific">Dyella jiangningensis</name>
    <dbReference type="NCBI Taxonomy" id="1379159"/>
    <lineage>
        <taxon>Bacteria</taxon>
        <taxon>Pseudomonadati</taxon>
        <taxon>Pseudomonadota</taxon>
        <taxon>Gammaproteobacteria</taxon>
        <taxon>Lysobacterales</taxon>
        <taxon>Rhodanobacteraceae</taxon>
        <taxon>Dyella</taxon>
    </lineage>
</organism>
<dbReference type="PANTHER" id="PTHR23028">
    <property type="entry name" value="ACETYLTRANSFERASE"/>
    <property type="match status" value="1"/>
</dbReference>
<feature type="transmembrane region" description="Helical" evidence="1">
    <location>
        <begin position="178"/>
        <end position="195"/>
    </location>
</feature>
<feature type="transmembrane region" description="Helical" evidence="1">
    <location>
        <begin position="44"/>
        <end position="64"/>
    </location>
</feature>
<keyword evidence="1" id="KW-0812">Transmembrane</keyword>
<dbReference type="EMBL" id="NFZS01000003">
    <property type="protein sequence ID" value="RAO76088.1"/>
    <property type="molecule type" value="Genomic_DNA"/>
</dbReference>
<dbReference type="InterPro" id="IPR050879">
    <property type="entry name" value="Acyltransferase_3"/>
</dbReference>
<sequence length="345" mass="38578">MTCTKERRFEWMDALRGAAAILVLIRHYFRIADLGPFAAHIDPGTMGVVAFFCISGYIIPWSVLHSRTSVFQFAITRAFRLYPAYWLSLILAVFAVPVALGDLLANITMAQRFMGVHDVVGVYWTLQIEILFYVLIAVLMVTGRIADPRASLWCLFGLCALSILMAVPRAVLSLKTPVAPAFSLVVMFASFVFYHHRHAGFLSGRQLRYILSSVCAIMLGCFYLAYRKDWGFGETPLRFMLGYAVGVGLFIVFMRLDIKQPVLCALGRISYPLYLIHVPVREIITALMPSLGDIASALLGIPATVVLAAIMHRGVELPFNRMGRWLVARYRAPRLKAEPEAIPLD</sequence>
<keyword evidence="1" id="KW-0472">Membrane</keyword>
<reference evidence="3 4" key="1">
    <citation type="journal article" date="2018" name="Genet. Mol. Biol.">
        <title>The genome sequence of Dyella jiangningensis FCAV SCS01 from a lignocellulose-decomposing microbial consortium metagenome reveals potential for biotechnological applications.</title>
        <authorList>
            <person name="Desiderato J.G."/>
            <person name="Alvarenga D.O."/>
            <person name="Constancio M.T.L."/>
            <person name="Alves L.M.C."/>
            <person name="Varani A.M."/>
        </authorList>
    </citation>
    <scope>NUCLEOTIDE SEQUENCE [LARGE SCALE GENOMIC DNA]</scope>
    <source>
        <strain evidence="3 4">FCAV SCS01</strain>
    </source>
</reference>
<evidence type="ECO:0000313" key="3">
    <source>
        <dbReference type="EMBL" id="RAO76088.1"/>
    </source>
</evidence>
<keyword evidence="4" id="KW-1185">Reference proteome</keyword>
<feature type="transmembrane region" description="Helical" evidence="1">
    <location>
        <begin position="153"/>
        <end position="172"/>
    </location>
</feature>
<comment type="caution">
    <text evidence="3">The sequence shown here is derived from an EMBL/GenBank/DDBJ whole genome shotgun (WGS) entry which is preliminary data.</text>
</comment>
<dbReference type="PANTHER" id="PTHR23028:SF53">
    <property type="entry name" value="ACYL_TRANSF_3 DOMAIN-CONTAINING PROTEIN"/>
    <property type="match status" value="1"/>
</dbReference>
<name>A0A328P1M7_9GAMM</name>
<dbReference type="OrthoDB" id="9767863at2"/>
<dbReference type="InterPro" id="IPR002656">
    <property type="entry name" value="Acyl_transf_3_dom"/>
</dbReference>
<dbReference type="GO" id="GO:0000271">
    <property type="term" value="P:polysaccharide biosynthetic process"/>
    <property type="evidence" value="ECO:0007669"/>
    <property type="project" value="TreeGrafter"/>
</dbReference>
<dbReference type="AlphaFoldDB" id="A0A328P1M7"/>
<dbReference type="GO" id="GO:0016747">
    <property type="term" value="F:acyltransferase activity, transferring groups other than amino-acyl groups"/>
    <property type="evidence" value="ECO:0007669"/>
    <property type="project" value="InterPro"/>
</dbReference>
<proteinExistence type="predicted"/>
<feature type="transmembrane region" description="Helical" evidence="1">
    <location>
        <begin position="207"/>
        <end position="226"/>
    </location>
</feature>
<protein>
    <recommendedName>
        <fullName evidence="2">Acyltransferase 3 domain-containing protein</fullName>
    </recommendedName>
</protein>
<gene>
    <name evidence="3" type="ORF">CA260_12235</name>
</gene>
<feature type="transmembrane region" description="Helical" evidence="1">
    <location>
        <begin position="121"/>
        <end position="141"/>
    </location>
</feature>
<dbReference type="Pfam" id="PF01757">
    <property type="entry name" value="Acyl_transf_3"/>
    <property type="match status" value="1"/>
</dbReference>
<feature type="transmembrane region" description="Helical" evidence="1">
    <location>
        <begin position="238"/>
        <end position="257"/>
    </location>
</feature>
<feature type="transmembrane region" description="Helical" evidence="1">
    <location>
        <begin position="12"/>
        <end position="29"/>
    </location>
</feature>
<evidence type="ECO:0000256" key="1">
    <source>
        <dbReference type="SAM" id="Phobius"/>
    </source>
</evidence>
<accession>A0A328P1M7</accession>
<dbReference type="GO" id="GO:0016020">
    <property type="term" value="C:membrane"/>
    <property type="evidence" value="ECO:0007669"/>
    <property type="project" value="TreeGrafter"/>
</dbReference>
<feature type="transmembrane region" description="Helical" evidence="1">
    <location>
        <begin position="85"/>
        <end position="109"/>
    </location>
</feature>
<keyword evidence="1" id="KW-1133">Transmembrane helix</keyword>
<evidence type="ECO:0000313" key="4">
    <source>
        <dbReference type="Proteomes" id="UP000248926"/>
    </source>
</evidence>
<feature type="domain" description="Acyltransferase 3" evidence="2">
    <location>
        <begin position="10"/>
        <end position="312"/>
    </location>
</feature>
<dbReference type="Proteomes" id="UP000248926">
    <property type="component" value="Unassembled WGS sequence"/>
</dbReference>